<dbReference type="PANTHER" id="PTHR21047">
    <property type="entry name" value="DTDP-6-DEOXY-D-GLUCOSE-3,5 EPIMERASE"/>
    <property type="match status" value="1"/>
</dbReference>
<comment type="function">
    <text evidence="2 5">Catalyzes the epimerization of the C3' and C5'positions of dTDP-6-deoxy-D-xylo-4-hexulose, forming dTDP-6-deoxy-L-lyxo-4-hexulose.</text>
</comment>
<dbReference type="EMBL" id="JAMKFE010000004">
    <property type="protein sequence ID" value="MCM5679390.1"/>
    <property type="molecule type" value="Genomic_DNA"/>
</dbReference>
<evidence type="ECO:0000313" key="7">
    <source>
        <dbReference type="Proteomes" id="UP001165541"/>
    </source>
</evidence>
<evidence type="ECO:0000256" key="3">
    <source>
        <dbReference type="ARBA" id="ARBA00012098"/>
    </source>
</evidence>
<reference evidence="6" key="1">
    <citation type="submission" date="2022-05" db="EMBL/GenBank/DDBJ databases">
        <title>Schlegelella sp. nov., isolated from mangrove soil.</title>
        <authorList>
            <person name="Liu Y."/>
            <person name="Ge X."/>
            <person name="Liu W."/>
        </authorList>
    </citation>
    <scope>NUCLEOTIDE SEQUENCE</scope>
    <source>
        <strain evidence="6">S2-27</strain>
    </source>
</reference>
<dbReference type="SUPFAM" id="SSF51182">
    <property type="entry name" value="RmlC-like cupins"/>
    <property type="match status" value="1"/>
</dbReference>
<dbReference type="InterPro" id="IPR014710">
    <property type="entry name" value="RmlC-like_jellyroll"/>
</dbReference>
<dbReference type="Pfam" id="PF00908">
    <property type="entry name" value="dTDP_sugar_isom"/>
    <property type="match status" value="1"/>
</dbReference>
<dbReference type="Proteomes" id="UP001165541">
    <property type="component" value="Unassembled WGS sequence"/>
</dbReference>
<evidence type="ECO:0000256" key="4">
    <source>
        <dbReference type="ARBA" id="ARBA00019595"/>
    </source>
</evidence>
<dbReference type="CDD" id="cd00438">
    <property type="entry name" value="cupin_RmlC"/>
    <property type="match status" value="1"/>
</dbReference>
<dbReference type="PANTHER" id="PTHR21047:SF2">
    <property type="entry name" value="THYMIDINE DIPHOSPHO-4-KETO-RHAMNOSE 3,5-EPIMERASE"/>
    <property type="match status" value="1"/>
</dbReference>
<dbReference type="Gene3D" id="2.60.120.10">
    <property type="entry name" value="Jelly Rolls"/>
    <property type="match status" value="1"/>
</dbReference>
<dbReference type="NCBIfam" id="TIGR01221">
    <property type="entry name" value="rmlC"/>
    <property type="match status" value="1"/>
</dbReference>
<evidence type="ECO:0000256" key="1">
    <source>
        <dbReference type="ARBA" id="ARBA00001298"/>
    </source>
</evidence>
<dbReference type="RefSeq" id="WP_251777603.1">
    <property type="nucleotide sequence ID" value="NZ_JAMKFE010000004.1"/>
</dbReference>
<keyword evidence="7" id="KW-1185">Reference proteome</keyword>
<protein>
    <recommendedName>
        <fullName evidence="4 5">dTDP-4-dehydrorhamnose 3,5-epimerase</fullName>
        <ecNumber evidence="3 5">5.1.3.13</ecNumber>
    </recommendedName>
    <alternativeName>
        <fullName evidence="5">Thymidine diphospho-4-keto-rhamnose 3,5-epimerase</fullName>
    </alternativeName>
</protein>
<name>A0ABT0YKX9_9BURK</name>
<comment type="similarity">
    <text evidence="5">Belongs to the dTDP-4-dehydrorhamnose 3,5-epimerase family.</text>
</comment>
<organism evidence="6 7">
    <name type="scientific">Caldimonas mangrovi</name>
    <dbReference type="NCBI Taxonomy" id="2944811"/>
    <lineage>
        <taxon>Bacteria</taxon>
        <taxon>Pseudomonadati</taxon>
        <taxon>Pseudomonadota</taxon>
        <taxon>Betaproteobacteria</taxon>
        <taxon>Burkholderiales</taxon>
        <taxon>Sphaerotilaceae</taxon>
        <taxon>Caldimonas</taxon>
    </lineage>
</organism>
<dbReference type="EC" id="5.1.3.13" evidence="3 5"/>
<proteinExistence type="inferred from homology"/>
<evidence type="ECO:0000313" key="6">
    <source>
        <dbReference type="EMBL" id="MCM5679390.1"/>
    </source>
</evidence>
<comment type="subunit">
    <text evidence="5">Homodimer.</text>
</comment>
<dbReference type="InterPro" id="IPR000888">
    <property type="entry name" value="RmlC-like"/>
</dbReference>
<comment type="caution">
    <text evidence="6">The sequence shown here is derived from an EMBL/GenBank/DDBJ whole genome shotgun (WGS) entry which is preliminary data.</text>
</comment>
<sequence length="183" mass="20224">MKLTPAPLHGMWTVQTSARGDERGRFARLFCSEAFATIRPDLRFVQVNHSVTARRGTVRGLHYQTAAHAEAKLIRCLRGRVFDVAVDLRPQSPTFGRWHAVELTDDNDLQVFIPEGCAHGFQALTDDAHLLYQHTAAYAPEAEGGVAHDDPGLAIAWPLPVTVVSERDRALPHLRSLREGTAA</sequence>
<keyword evidence="5 6" id="KW-0413">Isomerase</keyword>
<gene>
    <name evidence="6" type="primary">rfbC</name>
    <name evidence="6" type="ORF">M8A51_07580</name>
</gene>
<dbReference type="InterPro" id="IPR011051">
    <property type="entry name" value="RmlC_Cupin_sf"/>
</dbReference>
<comment type="pathway">
    <text evidence="5">Carbohydrate biosynthesis; dTDP-L-rhamnose biosynthesis.</text>
</comment>
<evidence type="ECO:0000256" key="2">
    <source>
        <dbReference type="ARBA" id="ARBA00001997"/>
    </source>
</evidence>
<dbReference type="GO" id="GO:0008830">
    <property type="term" value="F:dTDP-4-dehydrorhamnose 3,5-epimerase activity"/>
    <property type="evidence" value="ECO:0007669"/>
    <property type="project" value="UniProtKB-EC"/>
</dbReference>
<evidence type="ECO:0000256" key="5">
    <source>
        <dbReference type="RuleBase" id="RU364069"/>
    </source>
</evidence>
<accession>A0ABT0YKX9</accession>
<comment type="catalytic activity">
    <reaction evidence="1 5">
        <text>dTDP-4-dehydro-6-deoxy-alpha-D-glucose = dTDP-4-dehydro-beta-L-rhamnose</text>
        <dbReference type="Rhea" id="RHEA:16969"/>
        <dbReference type="ChEBI" id="CHEBI:57649"/>
        <dbReference type="ChEBI" id="CHEBI:62830"/>
        <dbReference type="EC" id="5.1.3.13"/>
    </reaction>
</comment>